<reference evidence="1" key="1">
    <citation type="submission" date="2021-03" db="EMBL/GenBank/DDBJ databases">
        <authorList>
            <consortium name="DOE Joint Genome Institute"/>
            <person name="Ahrendt S."/>
            <person name="Looney B.P."/>
            <person name="Miyauchi S."/>
            <person name="Morin E."/>
            <person name="Drula E."/>
            <person name="Courty P.E."/>
            <person name="Chicoki N."/>
            <person name="Fauchery L."/>
            <person name="Kohler A."/>
            <person name="Kuo A."/>
            <person name="Labutti K."/>
            <person name="Pangilinan J."/>
            <person name="Lipzen A."/>
            <person name="Riley R."/>
            <person name="Andreopoulos W."/>
            <person name="He G."/>
            <person name="Johnson J."/>
            <person name="Barry K.W."/>
            <person name="Grigoriev I.V."/>
            <person name="Nagy L."/>
            <person name="Hibbett D."/>
            <person name="Henrissat B."/>
            <person name="Matheny P.B."/>
            <person name="Labbe J."/>
            <person name="Martin F."/>
        </authorList>
    </citation>
    <scope>NUCLEOTIDE SEQUENCE</scope>
    <source>
        <strain evidence="1">HHB10654</strain>
    </source>
</reference>
<accession>A0ACB8T1V6</accession>
<reference evidence="1" key="2">
    <citation type="journal article" date="2022" name="New Phytol.">
        <title>Evolutionary transition to the ectomycorrhizal habit in the genomes of a hyperdiverse lineage of mushroom-forming fungi.</title>
        <authorList>
            <person name="Looney B."/>
            <person name="Miyauchi S."/>
            <person name="Morin E."/>
            <person name="Drula E."/>
            <person name="Courty P.E."/>
            <person name="Kohler A."/>
            <person name="Kuo A."/>
            <person name="LaButti K."/>
            <person name="Pangilinan J."/>
            <person name="Lipzen A."/>
            <person name="Riley R."/>
            <person name="Andreopoulos W."/>
            <person name="He G."/>
            <person name="Johnson J."/>
            <person name="Nolan M."/>
            <person name="Tritt A."/>
            <person name="Barry K.W."/>
            <person name="Grigoriev I.V."/>
            <person name="Nagy L.G."/>
            <person name="Hibbett D."/>
            <person name="Henrissat B."/>
            <person name="Matheny P.B."/>
            <person name="Labbe J."/>
            <person name="Martin F.M."/>
        </authorList>
    </citation>
    <scope>NUCLEOTIDE SEQUENCE</scope>
    <source>
        <strain evidence="1">HHB10654</strain>
    </source>
</reference>
<keyword evidence="2" id="KW-1185">Reference proteome</keyword>
<evidence type="ECO:0000313" key="1">
    <source>
        <dbReference type="EMBL" id="KAI0062493.1"/>
    </source>
</evidence>
<sequence length="522" mass="54909">MESLPDLYEASIAELQNGLENGLFSSVDLVKAYFARIDEVNIHGPALHAVIETNPSALEQAADLDRERIVSGARGPLHGIPILLKDNIATSPINEPMNTTAGSLALLGSIPPRDATVAAKLRAAGAIFLGKANMTSWAHFRGGDGTVCGWSARGGQATSPYYPLGDPSSSSSGSAIAVAIGLAAAALGTETTGSIVLPSSRNNGVGIKPTVGLTSRDGVVIPISSHQDSVGPMARTVADAAAVLTVISEPMEKDTHGHPGKAADWCAALRRDALRGVRLGVPRKLQGDDAAIVAEFDKALAIIRDLGATIVDPADLPDTDELFASRAKNESIVLHADFKVELEQYLQSLEHVPTGVRTLADVIAFDRAHPDQELTPPFHTSQSDFIHAENSARDDAYFAALIDNLDMGRARGIDAALSEFNLDALVCPTDGLITDVTGVSGYPIITVPLGFQPDDISPTPADPVIARSPGFPFGIAFVGTAYSESSLISFAHAYEQATHVRLKRLAFAEAIPRTQLGDVVEK</sequence>
<organism evidence="1 2">
    <name type="scientific">Artomyces pyxidatus</name>
    <dbReference type="NCBI Taxonomy" id="48021"/>
    <lineage>
        <taxon>Eukaryota</taxon>
        <taxon>Fungi</taxon>
        <taxon>Dikarya</taxon>
        <taxon>Basidiomycota</taxon>
        <taxon>Agaricomycotina</taxon>
        <taxon>Agaricomycetes</taxon>
        <taxon>Russulales</taxon>
        <taxon>Auriscalpiaceae</taxon>
        <taxon>Artomyces</taxon>
    </lineage>
</organism>
<evidence type="ECO:0000313" key="2">
    <source>
        <dbReference type="Proteomes" id="UP000814140"/>
    </source>
</evidence>
<dbReference type="Proteomes" id="UP000814140">
    <property type="component" value="Unassembled WGS sequence"/>
</dbReference>
<dbReference type="EMBL" id="MU277207">
    <property type="protein sequence ID" value="KAI0062493.1"/>
    <property type="molecule type" value="Genomic_DNA"/>
</dbReference>
<gene>
    <name evidence="1" type="ORF">BV25DRAFT_1803816</name>
</gene>
<proteinExistence type="predicted"/>
<comment type="caution">
    <text evidence="1">The sequence shown here is derived from an EMBL/GenBank/DDBJ whole genome shotgun (WGS) entry which is preliminary data.</text>
</comment>
<name>A0ACB8T1V6_9AGAM</name>
<protein>
    <submittedName>
        <fullName evidence="1">Amidase signature enzyme</fullName>
    </submittedName>
</protein>